<dbReference type="EMBL" id="CP022743">
    <property type="protein sequence ID" value="ASU33364.1"/>
    <property type="molecule type" value="Genomic_DNA"/>
</dbReference>
<evidence type="ECO:0000313" key="3">
    <source>
        <dbReference type="EMBL" id="ASU33364.1"/>
    </source>
</evidence>
<dbReference type="AlphaFoldDB" id="A0A223NUL2"/>
<reference evidence="3 4" key="1">
    <citation type="submission" date="2017-08" db="EMBL/GenBank/DDBJ databases">
        <title>Complete genome sequence of Mucilaginibacter sp. strain BJC16-A31.</title>
        <authorList>
            <consortium name="Henan University of Science and Technology"/>
            <person name="You X."/>
        </authorList>
    </citation>
    <scope>NUCLEOTIDE SEQUENCE [LARGE SCALE GENOMIC DNA]</scope>
    <source>
        <strain evidence="3 4">BJC16-A31</strain>
    </source>
</reference>
<dbReference type="OrthoDB" id="789733at2"/>
<dbReference type="RefSeq" id="WP_094569830.1">
    <property type="nucleotide sequence ID" value="NZ_CP022743.1"/>
</dbReference>
<dbReference type="PANTHER" id="PTHR46268">
    <property type="entry name" value="STRESS RESPONSE PROTEIN NHAX"/>
    <property type="match status" value="1"/>
</dbReference>
<dbReference type="Proteomes" id="UP000215002">
    <property type="component" value="Chromosome"/>
</dbReference>
<dbReference type="InterPro" id="IPR014729">
    <property type="entry name" value="Rossmann-like_a/b/a_fold"/>
</dbReference>
<gene>
    <name evidence="3" type="ORF">MuYL_1466</name>
</gene>
<dbReference type="InterPro" id="IPR006016">
    <property type="entry name" value="UspA"/>
</dbReference>
<evidence type="ECO:0000256" key="1">
    <source>
        <dbReference type="ARBA" id="ARBA00008791"/>
    </source>
</evidence>
<dbReference type="InterPro" id="IPR006015">
    <property type="entry name" value="Universal_stress_UspA"/>
</dbReference>
<name>A0A223NUL2_9SPHI</name>
<dbReference type="PANTHER" id="PTHR46268:SF6">
    <property type="entry name" value="UNIVERSAL STRESS PROTEIN UP12"/>
    <property type="match status" value="1"/>
</dbReference>
<dbReference type="SUPFAM" id="SSF52402">
    <property type="entry name" value="Adenine nucleotide alpha hydrolases-like"/>
    <property type="match status" value="2"/>
</dbReference>
<comment type="similarity">
    <text evidence="1">Belongs to the universal stress protein A family.</text>
</comment>
<evidence type="ECO:0000259" key="2">
    <source>
        <dbReference type="Pfam" id="PF00582"/>
    </source>
</evidence>
<organism evidence="3 4">
    <name type="scientific">Mucilaginibacter xinganensis</name>
    <dbReference type="NCBI Taxonomy" id="1234841"/>
    <lineage>
        <taxon>Bacteria</taxon>
        <taxon>Pseudomonadati</taxon>
        <taxon>Bacteroidota</taxon>
        <taxon>Sphingobacteriia</taxon>
        <taxon>Sphingobacteriales</taxon>
        <taxon>Sphingobacteriaceae</taxon>
        <taxon>Mucilaginibacter</taxon>
    </lineage>
</organism>
<protein>
    <submittedName>
        <fullName evidence="3">Universal stress protein</fullName>
    </submittedName>
</protein>
<sequence>MKNILILTDFSENAAGAATFGAYLGSKLHANIVIFNSYLKFSEALSYAGGSWVADDVLRWREESKLHVNQLAESLEQLVALHAAATEKPMIHCHSAEGNLGDNLVDIIKEKNIDLIVMGARTGTAIEHVFWGSDTATVIQHSTRPVLVVPAKTDIQNITKVVFATDFEDADKKALQYLEGLGEIFHFKLEIIHITPPGDDNKDEKKSTFTHWLSQLEYPYITYKEISGTDVVEKLNSLCTTTNSELLAMVHHQHSFFVRLLHESTTKRALLNQKIPIMVFPSSLE</sequence>
<dbReference type="Gene3D" id="3.40.50.620">
    <property type="entry name" value="HUPs"/>
    <property type="match status" value="2"/>
</dbReference>
<keyword evidence="4" id="KW-1185">Reference proteome</keyword>
<accession>A0A223NUL2</accession>
<dbReference type="KEGG" id="muc:MuYL_1466"/>
<dbReference type="Pfam" id="PF00582">
    <property type="entry name" value="Usp"/>
    <property type="match status" value="1"/>
</dbReference>
<dbReference type="PRINTS" id="PR01438">
    <property type="entry name" value="UNVRSLSTRESS"/>
</dbReference>
<proteinExistence type="inferred from homology"/>
<dbReference type="CDD" id="cd00293">
    <property type="entry name" value="USP-like"/>
    <property type="match status" value="1"/>
</dbReference>
<feature type="domain" description="UspA" evidence="2">
    <location>
        <begin position="1"/>
        <end position="150"/>
    </location>
</feature>
<evidence type="ECO:0000313" key="4">
    <source>
        <dbReference type="Proteomes" id="UP000215002"/>
    </source>
</evidence>